<feature type="domain" description="Ubiquitin-like" evidence="3">
    <location>
        <begin position="1"/>
        <end position="60"/>
    </location>
</feature>
<dbReference type="PANTHER" id="PTHR46555">
    <property type="entry name" value="UBIQUITIN-LIKE PROTEIN 4A"/>
    <property type="match status" value="1"/>
</dbReference>
<evidence type="ECO:0000256" key="1">
    <source>
        <dbReference type="ARBA" id="ARBA00004514"/>
    </source>
</evidence>
<dbReference type="InterPro" id="IPR047154">
    <property type="entry name" value="UBL4A-like"/>
</dbReference>
<organism evidence="4 5">
    <name type="scientific">Tritrichomonas foetus</name>
    <dbReference type="NCBI Taxonomy" id="1144522"/>
    <lineage>
        <taxon>Eukaryota</taxon>
        <taxon>Metamonada</taxon>
        <taxon>Parabasalia</taxon>
        <taxon>Tritrichomonadida</taxon>
        <taxon>Tritrichomonadidae</taxon>
        <taxon>Tritrichomonas</taxon>
    </lineage>
</organism>
<feature type="domain" description="Ubiquitin-like" evidence="3">
    <location>
        <begin position="208"/>
        <end position="273"/>
    </location>
</feature>
<dbReference type="SUPFAM" id="SSF54236">
    <property type="entry name" value="Ubiquitin-like"/>
    <property type="match status" value="5"/>
</dbReference>
<comment type="subcellular location">
    <subcellularLocation>
        <location evidence="1">Cytoplasm</location>
        <location evidence="1">Cytosol</location>
    </subcellularLocation>
</comment>
<dbReference type="PROSITE" id="PS50053">
    <property type="entry name" value="UBIQUITIN_2"/>
    <property type="match status" value="4"/>
</dbReference>
<dbReference type="Proteomes" id="UP000179807">
    <property type="component" value="Unassembled WGS sequence"/>
</dbReference>
<dbReference type="PANTHER" id="PTHR46555:SF1">
    <property type="entry name" value="UBIQUITIN-LIKE PROTEIN 4A"/>
    <property type="match status" value="1"/>
</dbReference>
<dbReference type="RefSeq" id="XP_068356281.1">
    <property type="nucleotide sequence ID" value="XM_068493315.1"/>
</dbReference>
<dbReference type="SMART" id="SM00213">
    <property type="entry name" value="UBQ"/>
    <property type="match status" value="4"/>
</dbReference>
<keyword evidence="2" id="KW-0963">Cytoplasm</keyword>
<dbReference type="VEuPathDB" id="TrichDB:TRFO_06806"/>
<proteinExistence type="predicted"/>
<dbReference type="GeneID" id="94828019"/>
<accession>A0A1J4JVI9</accession>
<reference evidence="4" key="1">
    <citation type="submission" date="2016-10" db="EMBL/GenBank/DDBJ databases">
        <authorList>
            <person name="Benchimol M."/>
            <person name="Almeida L.G."/>
            <person name="Vasconcelos A.T."/>
            <person name="Perreira-Neves A."/>
            <person name="Rosa I.A."/>
            <person name="Tasca T."/>
            <person name="Bogo M.R."/>
            <person name="de Souza W."/>
        </authorList>
    </citation>
    <scope>NUCLEOTIDE SEQUENCE [LARGE SCALE GENOMIC DNA]</scope>
    <source>
        <strain evidence="4">K</strain>
    </source>
</reference>
<dbReference type="GO" id="GO:0071816">
    <property type="term" value="P:tail-anchored membrane protein insertion into ER membrane"/>
    <property type="evidence" value="ECO:0007669"/>
    <property type="project" value="TreeGrafter"/>
</dbReference>
<dbReference type="GO" id="GO:0071818">
    <property type="term" value="C:BAT3 complex"/>
    <property type="evidence" value="ECO:0007669"/>
    <property type="project" value="TreeGrafter"/>
</dbReference>
<keyword evidence="5" id="KW-1185">Reference proteome</keyword>
<comment type="caution">
    <text evidence="4">The sequence shown here is derived from an EMBL/GenBank/DDBJ whole genome shotgun (WGS) entry which is preliminary data.</text>
</comment>
<dbReference type="GO" id="GO:0006620">
    <property type="term" value="P:post-translational protein targeting to endoplasmic reticulum membrane"/>
    <property type="evidence" value="ECO:0007669"/>
    <property type="project" value="InterPro"/>
</dbReference>
<dbReference type="AlphaFoldDB" id="A0A1J4JVI9"/>
<evidence type="ECO:0000313" key="5">
    <source>
        <dbReference type="Proteomes" id="UP000179807"/>
    </source>
</evidence>
<dbReference type="EMBL" id="MLAK01000838">
    <property type="protein sequence ID" value="OHT03145.1"/>
    <property type="molecule type" value="Genomic_DNA"/>
</dbReference>
<evidence type="ECO:0000259" key="3">
    <source>
        <dbReference type="PROSITE" id="PS50053"/>
    </source>
</evidence>
<evidence type="ECO:0000313" key="4">
    <source>
        <dbReference type="EMBL" id="OHT03145.1"/>
    </source>
</evidence>
<gene>
    <name evidence="4" type="ORF">TRFO_06806</name>
</gene>
<dbReference type="GO" id="GO:0051087">
    <property type="term" value="F:protein-folding chaperone binding"/>
    <property type="evidence" value="ECO:0007669"/>
    <property type="project" value="TreeGrafter"/>
</dbReference>
<name>A0A1J4JVI9_9EUKA</name>
<protein>
    <recommendedName>
        <fullName evidence="3">Ubiquitin-like domain-containing protein</fullName>
    </recommendedName>
</protein>
<dbReference type="Pfam" id="PF00240">
    <property type="entry name" value="ubiquitin"/>
    <property type="match status" value="4"/>
</dbReference>
<feature type="domain" description="Ubiquitin-like" evidence="3">
    <location>
        <begin position="516"/>
        <end position="588"/>
    </location>
</feature>
<feature type="domain" description="Ubiquitin-like" evidence="3">
    <location>
        <begin position="380"/>
        <end position="433"/>
    </location>
</feature>
<evidence type="ECO:0000256" key="2">
    <source>
        <dbReference type="ARBA" id="ARBA00022490"/>
    </source>
</evidence>
<dbReference type="Gene3D" id="3.10.20.90">
    <property type="entry name" value="Phosphatidylinositol 3-kinase Catalytic Subunit, Chain A, domain 1"/>
    <property type="match status" value="4"/>
</dbReference>
<dbReference type="InterPro" id="IPR000626">
    <property type="entry name" value="Ubiquitin-like_dom"/>
</dbReference>
<dbReference type="InterPro" id="IPR029071">
    <property type="entry name" value="Ubiquitin-like_domsf"/>
</dbReference>
<sequence>MNLQICTSKGDEYQVFIDKKATTYDLKSLIETKYQIPNNKIVLIFHNKILKDSENLSVIGDNNTYPSIMMELLEMTNHNEESLSAEKENLISKIPNFMENVKTAQHIMELKKLKPQKFVYDHRFDQRYPLTIISPDFKEIRLVMSPNSTIGDILQKLKFDHSKYSIYKTKQNLYNNSKLSDFGINSNHCIQCTFSTISKKYRPATSVIAMNVMSEISFNLAVFEEMTISEVKTLIQKKQNISNIDVIFLLFETRILEDHKRLSDYRIPHNALIKFGLLNLQYVIGIESRNFSRVLFVENDCTIQDLMQIITPIFKIDSKSQILFLNGQPITGPNGIFHENAKLSQISDRKRVFIIEVRSKSDPFFLIKYHQLDYKVDIDSPDDSIYQLKQKIFQNPKLQILISQQQLSYKNRILNDQELISETKIRYGEVLTLSHTKHQPEFPLSIDLCGQPIKMNVHSNMYIFDIKHQISQHSTIDSQSLKFSIQPEKLDINSRLVEIPNNGHLNFVILSNESTINVKIKTITNNNFDINVNPECLVLDFKNTLHNLLGSLSRNLKILYNGVPLSEISTLKSAGVKDSDEIFVLAKT</sequence>
<dbReference type="CDD" id="cd17039">
    <property type="entry name" value="Ubl_ubiquitin_like"/>
    <property type="match status" value="4"/>
</dbReference>